<gene>
    <name evidence="2" type="ORF">RFI_36910</name>
</gene>
<dbReference type="Proteomes" id="UP000023152">
    <property type="component" value="Unassembled WGS sequence"/>
</dbReference>
<keyword evidence="3" id="KW-1185">Reference proteome</keyword>
<dbReference type="OrthoDB" id="296632at2759"/>
<organism evidence="2 3">
    <name type="scientific">Reticulomyxa filosa</name>
    <dbReference type="NCBI Taxonomy" id="46433"/>
    <lineage>
        <taxon>Eukaryota</taxon>
        <taxon>Sar</taxon>
        <taxon>Rhizaria</taxon>
        <taxon>Retaria</taxon>
        <taxon>Foraminifera</taxon>
        <taxon>Monothalamids</taxon>
        <taxon>Reticulomyxidae</taxon>
        <taxon>Reticulomyxa</taxon>
    </lineage>
</organism>
<dbReference type="EMBL" id="ASPP01040784">
    <property type="protein sequence ID" value="ETO00530.1"/>
    <property type="molecule type" value="Genomic_DNA"/>
</dbReference>
<accession>X6LIJ6</accession>
<evidence type="ECO:0000313" key="3">
    <source>
        <dbReference type="Proteomes" id="UP000023152"/>
    </source>
</evidence>
<evidence type="ECO:0000313" key="2">
    <source>
        <dbReference type="EMBL" id="ETO00530.1"/>
    </source>
</evidence>
<feature type="non-terminal residue" evidence="2">
    <location>
        <position position="1"/>
    </location>
</feature>
<feature type="non-terminal residue" evidence="2">
    <location>
        <position position="202"/>
    </location>
</feature>
<evidence type="ECO:0000256" key="1">
    <source>
        <dbReference type="SAM" id="MobiDB-lite"/>
    </source>
</evidence>
<feature type="region of interest" description="Disordered" evidence="1">
    <location>
        <begin position="91"/>
        <end position="112"/>
    </location>
</feature>
<proteinExistence type="predicted"/>
<comment type="caution">
    <text evidence="2">The sequence shown here is derived from an EMBL/GenBank/DDBJ whole genome shotgun (WGS) entry which is preliminary data.</text>
</comment>
<dbReference type="AlphaFoldDB" id="X6LIJ6"/>
<name>X6LIJ6_RETFI</name>
<protein>
    <submittedName>
        <fullName evidence="2">Uncharacterized protein</fullName>
    </submittedName>
</protein>
<sequence length="202" mass="22264">LKKKKEFSLPLSKEICTELNHALDQLPPEIQMEHLYLEVRWKKSDHESIGLLQCLQDYGMHRHNNATVAAKSLRPDPTSNTMSVSLQWSNGSNMSTTANTSSLPSSSSSVHGTHNNIHHPLLSTSARSIANPVLAHHTDDNAQHLKLTSWLSCNTRGTANGNPTNDGAIATTKSGTYPLFPHNSHDRDCGFVFDGSQKMELE</sequence>
<reference evidence="2 3" key="1">
    <citation type="journal article" date="2013" name="Curr. Biol.">
        <title>The Genome of the Foraminiferan Reticulomyxa filosa.</title>
        <authorList>
            <person name="Glockner G."/>
            <person name="Hulsmann N."/>
            <person name="Schleicher M."/>
            <person name="Noegel A.A."/>
            <person name="Eichinger L."/>
            <person name="Gallinger C."/>
            <person name="Pawlowski J."/>
            <person name="Sierra R."/>
            <person name="Euteneuer U."/>
            <person name="Pillet L."/>
            <person name="Moustafa A."/>
            <person name="Platzer M."/>
            <person name="Groth M."/>
            <person name="Szafranski K."/>
            <person name="Schliwa M."/>
        </authorList>
    </citation>
    <scope>NUCLEOTIDE SEQUENCE [LARGE SCALE GENOMIC DNA]</scope>
</reference>
<feature type="compositionally biased region" description="Low complexity" evidence="1">
    <location>
        <begin position="95"/>
        <end position="109"/>
    </location>
</feature>